<keyword evidence="1" id="KW-0732">Signal</keyword>
<sequence>MWVLNPWLLLRLQISTSEVYKHMWFLWWRENTVLGLRYHRFSLHDPVKGMKPLKQLRLYVPTQESSVTGLASCKIRFGVILRSFALTFTMIMILEQNNEQNCSLAGFKSQFIGRNQTKSPVLDSAGYLNPSLSPKIGRFTCCSKYGPAGGAAMPWCRLGLMVTLHESWTPICITSALPSSPAYTKALLHPLQEQKALVASMASSPSQGREGCIGGNATQEPYSHATIRTIAILISITQPEVAAAFHDSLSLRFEDEAEAMD</sequence>
<dbReference type="EMBL" id="SZYD01000007">
    <property type="protein sequence ID" value="KAD5803574.1"/>
    <property type="molecule type" value="Genomic_DNA"/>
</dbReference>
<feature type="chain" id="PRO_5024461765" evidence="1">
    <location>
        <begin position="18"/>
        <end position="261"/>
    </location>
</feature>
<gene>
    <name evidence="2" type="ORF">E3N88_14934</name>
</gene>
<name>A0A5N6P2U8_9ASTR</name>
<accession>A0A5N6P2U8</accession>
<proteinExistence type="predicted"/>
<reference evidence="2 3" key="1">
    <citation type="submission" date="2019-05" db="EMBL/GenBank/DDBJ databases">
        <title>Mikania micrantha, genome provides insights into the molecular mechanism of rapid growth.</title>
        <authorList>
            <person name="Liu B."/>
        </authorList>
    </citation>
    <scope>NUCLEOTIDE SEQUENCE [LARGE SCALE GENOMIC DNA]</scope>
    <source>
        <strain evidence="2">NLD-2019</strain>
        <tissue evidence="2">Leaf</tissue>
    </source>
</reference>
<evidence type="ECO:0000256" key="1">
    <source>
        <dbReference type="SAM" id="SignalP"/>
    </source>
</evidence>
<keyword evidence="3" id="KW-1185">Reference proteome</keyword>
<protein>
    <submittedName>
        <fullName evidence="2">Uncharacterized protein</fullName>
    </submittedName>
</protein>
<evidence type="ECO:0000313" key="3">
    <source>
        <dbReference type="Proteomes" id="UP000326396"/>
    </source>
</evidence>
<dbReference type="AlphaFoldDB" id="A0A5N6P2U8"/>
<organism evidence="2 3">
    <name type="scientific">Mikania micrantha</name>
    <name type="common">bitter vine</name>
    <dbReference type="NCBI Taxonomy" id="192012"/>
    <lineage>
        <taxon>Eukaryota</taxon>
        <taxon>Viridiplantae</taxon>
        <taxon>Streptophyta</taxon>
        <taxon>Embryophyta</taxon>
        <taxon>Tracheophyta</taxon>
        <taxon>Spermatophyta</taxon>
        <taxon>Magnoliopsida</taxon>
        <taxon>eudicotyledons</taxon>
        <taxon>Gunneridae</taxon>
        <taxon>Pentapetalae</taxon>
        <taxon>asterids</taxon>
        <taxon>campanulids</taxon>
        <taxon>Asterales</taxon>
        <taxon>Asteraceae</taxon>
        <taxon>Asteroideae</taxon>
        <taxon>Heliantheae alliance</taxon>
        <taxon>Eupatorieae</taxon>
        <taxon>Mikania</taxon>
    </lineage>
</organism>
<comment type="caution">
    <text evidence="2">The sequence shown here is derived from an EMBL/GenBank/DDBJ whole genome shotgun (WGS) entry which is preliminary data.</text>
</comment>
<dbReference type="Proteomes" id="UP000326396">
    <property type="component" value="Linkage Group LG15"/>
</dbReference>
<feature type="signal peptide" evidence="1">
    <location>
        <begin position="1"/>
        <end position="17"/>
    </location>
</feature>
<evidence type="ECO:0000313" key="2">
    <source>
        <dbReference type="EMBL" id="KAD5803574.1"/>
    </source>
</evidence>